<dbReference type="GO" id="GO:0005886">
    <property type="term" value="C:plasma membrane"/>
    <property type="evidence" value="ECO:0007669"/>
    <property type="project" value="UniProtKB-SubCell"/>
</dbReference>
<evidence type="ECO:0000256" key="14">
    <source>
        <dbReference type="RuleBase" id="RU003848"/>
    </source>
</evidence>
<keyword evidence="5 13" id="KW-0812">Transmembrane</keyword>
<accession>A0A7C4W452</accession>
<keyword evidence="6 13" id="KW-0375">Hydrogen ion transport</keyword>
<evidence type="ECO:0000313" key="16">
    <source>
        <dbReference type="EMBL" id="HGU40732.1"/>
    </source>
</evidence>
<sequence>MDLFEINLTAVIQLMSFLFLLWMLKRLLYDPFFSMIEKRRQKIEGELAEAEQIRREAEKMRKEAEKLLAEANQRAQSIISKAEAEAEQIVESAKQKARIEAEKIKQEAAMDVERQKQEVFQQIQSVATELAVSMAMKILKGTLDEKAKREYLLKFLREHER</sequence>
<dbReference type="GO" id="GO:0046933">
    <property type="term" value="F:proton-transporting ATP synthase activity, rotational mechanism"/>
    <property type="evidence" value="ECO:0007669"/>
    <property type="project" value="UniProtKB-UniRule"/>
</dbReference>
<keyword evidence="7 13" id="KW-1133">Transmembrane helix</keyword>
<dbReference type="HAMAP" id="MF_01398">
    <property type="entry name" value="ATP_synth_b_bprime"/>
    <property type="match status" value="1"/>
</dbReference>
<dbReference type="NCBIfam" id="TIGR01144">
    <property type="entry name" value="ATP_synt_b"/>
    <property type="match status" value="1"/>
</dbReference>
<evidence type="ECO:0000256" key="11">
    <source>
        <dbReference type="ARBA" id="ARBA00025198"/>
    </source>
</evidence>
<protein>
    <recommendedName>
        <fullName evidence="13">ATP synthase subunit b</fullName>
    </recommendedName>
    <alternativeName>
        <fullName evidence="13">ATP synthase F(0) sector subunit b</fullName>
    </alternativeName>
    <alternativeName>
        <fullName evidence="13">ATPase subunit I</fullName>
    </alternativeName>
    <alternativeName>
        <fullName evidence="13">F-type ATPase subunit b</fullName>
        <shortName evidence="13">F-ATPase subunit b</shortName>
    </alternativeName>
</protein>
<keyword evidence="4 13" id="KW-0138">CF(0)</keyword>
<dbReference type="Pfam" id="PF00430">
    <property type="entry name" value="ATP-synt_B"/>
    <property type="match status" value="1"/>
</dbReference>
<evidence type="ECO:0000256" key="15">
    <source>
        <dbReference type="SAM" id="Coils"/>
    </source>
</evidence>
<evidence type="ECO:0000256" key="9">
    <source>
        <dbReference type="ARBA" id="ARBA00023136"/>
    </source>
</evidence>
<dbReference type="InterPro" id="IPR028987">
    <property type="entry name" value="ATP_synth_B-like_membr_sf"/>
</dbReference>
<organism evidence="16">
    <name type="scientific">Fervidobacterium thailandense</name>
    <dbReference type="NCBI Taxonomy" id="1008305"/>
    <lineage>
        <taxon>Bacteria</taxon>
        <taxon>Thermotogati</taxon>
        <taxon>Thermotogota</taxon>
        <taxon>Thermotogae</taxon>
        <taxon>Thermotogales</taxon>
        <taxon>Fervidobacteriaceae</taxon>
        <taxon>Fervidobacterium</taxon>
    </lineage>
</organism>
<evidence type="ECO:0000256" key="6">
    <source>
        <dbReference type="ARBA" id="ARBA00022781"/>
    </source>
</evidence>
<dbReference type="PANTHER" id="PTHR33445:SF1">
    <property type="entry name" value="ATP SYNTHASE SUBUNIT B"/>
    <property type="match status" value="1"/>
</dbReference>
<dbReference type="SUPFAM" id="SSF81573">
    <property type="entry name" value="F1F0 ATP synthase subunit B, membrane domain"/>
    <property type="match status" value="1"/>
</dbReference>
<comment type="subunit">
    <text evidence="13">F-type ATPases have 2 components, F(1) - the catalytic core - and F(0) - the membrane proton channel. F(1) has five subunits: alpha(3), beta(3), gamma(1), delta(1), epsilon(1). F(0) has three main subunits: a(1), b(2) and c(10-14). The alpha and beta chains form an alternating ring which encloses part of the gamma chain. F(1) is attached to F(0) by a central stalk formed by the gamma and epsilon chains, while a peripheral stalk is formed by the delta and b chains.</text>
</comment>
<reference evidence="16" key="1">
    <citation type="journal article" date="2020" name="mSystems">
        <title>Genome- and Community-Level Interaction Insights into Carbon Utilization and Element Cycling Functions of Hydrothermarchaeota in Hydrothermal Sediment.</title>
        <authorList>
            <person name="Zhou Z."/>
            <person name="Liu Y."/>
            <person name="Xu W."/>
            <person name="Pan J."/>
            <person name="Luo Z.H."/>
            <person name="Li M."/>
        </authorList>
    </citation>
    <scope>NUCLEOTIDE SEQUENCE [LARGE SCALE GENOMIC DNA]</scope>
    <source>
        <strain evidence="16">SpSt-609</strain>
    </source>
</reference>
<dbReference type="PANTHER" id="PTHR33445">
    <property type="entry name" value="ATP SYNTHASE SUBUNIT B', CHLOROPLASTIC"/>
    <property type="match status" value="1"/>
</dbReference>
<evidence type="ECO:0000256" key="10">
    <source>
        <dbReference type="ARBA" id="ARBA00023310"/>
    </source>
</evidence>
<dbReference type="AlphaFoldDB" id="A0A7C4W452"/>
<comment type="caution">
    <text evidence="16">The sequence shown here is derived from an EMBL/GenBank/DDBJ whole genome shotgun (WGS) entry which is preliminary data.</text>
</comment>
<dbReference type="InterPro" id="IPR002146">
    <property type="entry name" value="ATP_synth_b/b'su_bac/chlpt"/>
</dbReference>
<dbReference type="InterPro" id="IPR050059">
    <property type="entry name" value="ATP_synthase_B_chain"/>
</dbReference>
<comment type="subcellular location">
    <subcellularLocation>
        <location evidence="13">Cell membrane</location>
        <topology evidence="13">Single-pass membrane protein</topology>
    </subcellularLocation>
    <subcellularLocation>
        <location evidence="12">Endomembrane system</location>
        <topology evidence="12">Single-pass membrane protein</topology>
    </subcellularLocation>
</comment>
<evidence type="ECO:0000256" key="8">
    <source>
        <dbReference type="ARBA" id="ARBA00023065"/>
    </source>
</evidence>
<dbReference type="GO" id="GO:0012505">
    <property type="term" value="C:endomembrane system"/>
    <property type="evidence" value="ECO:0007669"/>
    <property type="project" value="UniProtKB-SubCell"/>
</dbReference>
<evidence type="ECO:0000256" key="1">
    <source>
        <dbReference type="ARBA" id="ARBA00005513"/>
    </source>
</evidence>
<dbReference type="EMBL" id="DSZY01000028">
    <property type="protein sequence ID" value="HGU40732.1"/>
    <property type="molecule type" value="Genomic_DNA"/>
</dbReference>
<dbReference type="GO" id="GO:0045259">
    <property type="term" value="C:proton-transporting ATP synthase complex"/>
    <property type="evidence" value="ECO:0007669"/>
    <property type="project" value="UniProtKB-KW"/>
</dbReference>
<keyword evidence="10 13" id="KW-0066">ATP synthesis</keyword>
<evidence type="ECO:0000256" key="4">
    <source>
        <dbReference type="ARBA" id="ARBA00022547"/>
    </source>
</evidence>
<keyword evidence="3 13" id="KW-1003">Cell membrane</keyword>
<comment type="similarity">
    <text evidence="1 13 14">Belongs to the ATPase B chain family.</text>
</comment>
<evidence type="ECO:0000256" key="2">
    <source>
        <dbReference type="ARBA" id="ARBA00022448"/>
    </source>
</evidence>
<name>A0A7C4W452_9BACT</name>
<keyword evidence="8 13" id="KW-0406">Ion transport</keyword>
<feature type="coiled-coil region" evidence="15">
    <location>
        <begin position="33"/>
        <end position="118"/>
    </location>
</feature>
<proteinExistence type="inferred from homology"/>
<dbReference type="CDD" id="cd06503">
    <property type="entry name" value="ATP-synt_Fo_b"/>
    <property type="match status" value="1"/>
</dbReference>
<evidence type="ECO:0000256" key="7">
    <source>
        <dbReference type="ARBA" id="ARBA00022989"/>
    </source>
</evidence>
<feature type="transmembrane region" description="Helical" evidence="13">
    <location>
        <begin position="6"/>
        <end position="24"/>
    </location>
</feature>
<keyword evidence="9 13" id="KW-0472">Membrane</keyword>
<keyword evidence="15" id="KW-0175">Coiled coil</keyword>
<dbReference type="GO" id="GO:0046961">
    <property type="term" value="F:proton-transporting ATPase activity, rotational mechanism"/>
    <property type="evidence" value="ECO:0007669"/>
    <property type="project" value="TreeGrafter"/>
</dbReference>
<comment type="function">
    <text evidence="13">Component of the F(0) channel, it forms part of the peripheral stalk, linking F(1) to F(0).</text>
</comment>
<keyword evidence="2 13" id="KW-0813">Transport</keyword>
<dbReference type="Gene3D" id="1.20.5.620">
    <property type="entry name" value="F1F0 ATP synthase subunit B, membrane domain"/>
    <property type="match status" value="1"/>
</dbReference>
<evidence type="ECO:0000256" key="13">
    <source>
        <dbReference type="HAMAP-Rule" id="MF_01398"/>
    </source>
</evidence>
<evidence type="ECO:0000256" key="3">
    <source>
        <dbReference type="ARBA" id="ARBA00022475"/>
    </source>
</evidence>
<evidence type="ECO:0000256" key="5">
    <source>
        <dbReference type="ARBA" id="ARBA00022692"/>
    </source>
</evidence>
<evidence type="ECO:0000256" key="12">
    <source>
        <dbReference type="ARBA" id="ARBA00037847"/>
    </source>
</evidence>
<gene>
    <name evidence="13 16" type="primary">atpF</name>
    <name evidence="16" type="ORF">ENT77_05995</name>
</gene>
<dbReference type="InterPro" id="IPR005864">
    <property type="entry name" value="ATP_synth_F0_bsu_bac"/>
</dbReference>
<comment type="function">
    <text evidence="11 13">F(1)F(0) ATP synthase produces ATP from ADP in the presence of a proton or sodium gradient. F-type ATPases consist of two structural domains, F(1) containing the extramembraneous catalytic core and F(0) containing the membrane proton channel, linked together by a central stalk and a peripheral stalk. During catalysis, ATP synthesis in the catalytic domain of F(1) is coupled via a rotary mechanism of the central stalk subunits to proton translocation.</text>
</comment>